<name>A0A3E2UQR9_9FIRM</name>
<dbReference type="GO" id="GO:0005524">
    <property type="term" value="F:ATP binding"/>
    <property type="evidence" value="ECO:0007669"/>
    <property type="project" value="UniProtKB-KW"/>
</dbReference>
<dbReference type="InterPro" id="IPR047641">
    <property type="entry name" value="ABC_transpr_MalK/UgpC-like"/>
</dbReference>
<keyword evidence="3" id="KW-0547">Nucleotide-binding</keyword>
<dbReference type="Gene3D" id="2.40.50.100">
    <property type="match status" value="1"/>
</dbReference>
<dbReference type="InterPro" id="IPR008995">
    <property type="entry name" value="Mo/tungstate-bd_C_term_dom"/>
</dbReference>
<dbReference type="Pfam" id="PF17912">
    <property type="entry name" value="OB_MalK"/>
    <property type="match status" value="1"/>
</dbReference>
<sequence length="366" mass="40662">MGKIQFKNVNKIYPNGFHAIHDFNLTIDEGEFIVFVGPSGCGKSTVLRMLGGLEQISSGEVILDGKVVNKCPPVERDIAIVFQDYALYSNMSVYENVGISMKVQHEKDTVILDKVLEAADTVEITEYLNRLPKQLSGGQKQRVALARAIVRKPKAFLMDEPLSNLDAKLRNSTRIEIVRLQQRLGVTTIYVTHDQTEAMTMADRIVVMKEGVIQQVGTPQEIYAAPVNLFVASFIGTPQMNFIPGKLSETGFENESFRLSLPDALKAKLRSSIGKEVILGLRPEALAVSEGIQENTIPVRLEEVEYMGRYQIVHAMVGGSSLVLSVPSDVKINPEFYVSLSMDKAHFFDGETTRSLLCREVEENHA</sequence>
<dbReference type="InterPro" id="IPR012340">
    <property type="entry name" value="NA-bd_OB-fold"/>
</dbReference>
<evidence type="ECO:0000256" key="2">
    <source>
        <dbReference type="ARBA" id="ARBA00022475"/>
    </source>
</evidence>
<evidence type="ECO:0000256" key="3">
    <source>
        <dbReference type="ARBA" id="ARBA00022741"/>
    </source>
</evidence>
<dbReference type="FunFam" id="3.40.50.300:FF:000042">
    <property type="entry name" value="Maltose/maltodextrin ABC transporter, ATP-binding protein"/>
    <property type="match status" value="1"/>
</dbReference>
<dbReference type="InterPro" id="IPR040582">
    <property type="entry name" value="OB_MalK-like"/>
</dbReference>
<dbReference type="InterPro" id="IPR003439">
    <property type="entry name" value="ABC_transporter-like_ATP-bd"/>
</dbReference>
<dbReference type="AlphaFoldDB" id="A0A3E2UQR9"/>
<keyword evidence="2" id="KW-1003">Cell membrane</keyword>
<dbReference type="PROSITE" id="PS50893">
    <property type="entry name" value="ABC_TRANSPORTER_2"/>
    <property type="match status" value="1"/>
</dbReference>
<keyword evidence="4 9" id="KW-0067">ATP-binding</keyword>
<evidence type="ECO:0000256" key="1">
    <source>
        <dbReference type="ARBA" id="ARBA00022448"/>
    </source>
</evidence>
<dbReference type="GO" id="GO:0140359">
    <property type="term" value="F:ABC-type transporter activity"/>
    <property type="evidence" value="ECO:0007669"/>
    <property type="project" value="InterPro"/>
</dbReference>
<dbReference type="PANTHER" id="PTHR43875:SF15">
    <property type="entry name" value="TREHALOSE IMPORT ATP-BINDING PROTEIN SUGC"/>
    <property type="match status" value="1"/>
</dbReference>
<dbReference type="NCBIfam" id="NF008653">
    <property type="entry name" value="PRK11650.1"/>
    <property type="match status" value="1"/>
</dbReference>
<evidence type="ECO:0000256" key="5">
    <source>
        <dbReference type="ARBA" id="ARBA00022967"/>
    </source>
</evidence>
<dbReference type="Gene3D" id="2.40.50.140">
    <property type="entry name" value="Nucleic acid-binding proteins"/>
    <property type="match status" value="1"/>
</dbReference>
<organism evidence="9 10">
    <name type="scientific">Faecalibacterium prausnitzii</name>
    <dbReference type="NCBI Taxonomy" id="853"/>
    <lineage>
        <taxon>Bacteria</taxon>
        <taxon>Bacillati</taxon>
        <taxon>Bacillota</taxon>
        <taxon>Clostridia</taxon>
        <taxon>Eubacteriales</taxon>
        <taxon>Oscillospiraceae</taxon>
        <taxon>Faecalibacterium</taxon>
    </lineage>
</organism>
<evidence type="ECO:0000313" key="10">
    <source>
        <dbReference type="Proteomes" id="UP000260783"/>
    </source>
</evidence>
<evidence type="ECO:0000313" key="9">
    <source>
        <dbReference type="EMBL" id="RGB99044.1"/>
    </source>
</evidence>
<dbReference type="SUPFAM" id="SSF50331">
    <property type="entry name" value="MOP-like"/>
    <property type="match status" value="1"/>
</dbReference>
<dbReference type="CDD" id="cd03301">
    <property type="entry name" value="ABC_MalK_N"/>
    <property type="match status" value="1"/>
</dbReference>
<dbReference type="Pfam" id="PF00005">
    <property type="entry name" value="ABC_tran"/>
    <property type="match status" value="1"/>
</dbReference>
<dbReference type="GO" id="GO:0055052">
    <property type="term" value="C:ATP-binding cassette (ABC) transporter complex, substrate-binding subunit-containing"/>
    <property type="evidence" value="ECO:0007669"/>
    <property type="project" value="TreeGrafter"/>
</dbReference>
<keyword evidence="1" id="KW-0813">Transport</keyword>
<protein>
    <submittedName>
        <fullName evidence="8 9">sn-glycerol-3-phosphate ABC transporter ATP-binding protein UgpC</fullName>
    </submittedName>
</protein>
<reference evidence="9 10" key="1">
    <citation type="submission" date="2018-08" db="EMBL/GenBank/DDBJ databases">
        <title>A genome reference for cultivated species of the human gut microbiota.</title>
        <authorList>
            <person name="Zou Y."/>
            <person name="Xue W."/>
            <person name="Luo G."/>
        </authorList>
    </citation>
    <scope>NUCLEOTIDE SEQUENCE [LARGE SCALE GENOMIC DNA]</scope>
    <source>
        <strain evidence="9 10">AF29-11BH</strain>
    </source>
</reference>
<dbReference type="InterPro" id="IPR027417">
    <property type="entry name" value="P-loop_NTPase"/>
</dbReference>
<dbReference type="InterPro" id="IPR003593">
    <property type="entry name" value="AAA+_ATPase"/>
</dbReference>
<evidence type="ECO:0000313" key="8">
    <source>
        <dbReference type="EMBL" id="MBS6621908.1"/>
    </source>
</evidence>
<evidence type="ECO:0000259" key="7">
    <source>
        <dbReference type="PROSITE" id="PS50893"/>
    </source>
</evidence>
<reference evidence="8" key="2">
    <citation type="submission" date="2021-02" db="EMBL/GenBank/DDBJ databases">
        <title>Infant gut strain persistence is associated with maternal origin, phylogeny, and functional potential including surface adhesion and iron acquisition.</title>
        <authorList>
            <person name="Lou Y.C."/>
        </authorList>
    </citation>
    <scope>NUCLEOTIDE SEQUENCE</scope>
    <source>
        <strain evidence="8">L2_039_000G1_dasL2_039_000G1_maxbin2.maxbin.077</strain>
    </source>
</reference>
<dbReference type="Proteomes" id="UP000811365">
    <property type="component" value="Unassembled WGS sequence"/>
</dbReference>
<dbReference type="Gene3D" id="3.40.50.300">
    <property type="entry name" value="P-loop containing nucleotide triphosphate hydrolases"/>
    <property type="match status" value="1"/>
</dbReference>
<evidence type="ECO:0000256" key="6">
    <source>
        <dbReference type="ARBA" id="ARBA00023136"/>
    </source>
</evidence>
<dbReference type="PANTHER" id="PTHR43875">
    <property type="entry name" value="MALTODEXTRIN IMPORT ATP-BINDING PROTEIN MSMX"/>
    <property type="match status" value="1"/>
</dbReference>
<dbReference type="SMART" id="SM00382">
    <property type="entry name" value="AAA"/>
    <property type="match status" value="1"/>
</dbReference>
<accession>A0A3E2UQR9</accession>
<dbReference type="RefSeq" id="WP_117526704.1">
    <property type="nucleotide sequence ID" value="NZ_BNEV01000039.1"/>
</dbReference>
<dbReference type="Proteomes" id="UP000260783">
    <property type="component" value="Unassembled WGS sequence"/>
</dbReference>
<dbReference type="InterPro" id="IPR017871">
    <property type="entry name" value="ABC_transporter-like_CS"/>
</dbReference>
<keyword evidence="6" id="KW-0472">Membrane</keyword>
<dbReference type="EMBL" id="QVEW01000005">
    <property type="protein sequence ID" value="RGB99044.1"/>
    <property type="molecule type" value="Genomic_DNA"/>
</dbReference>
<dbReference type="PROSITE" id="PS00211">
    <property type="entry name" value="ABC_TRANSPORTER_1"/>
    <property type="match status" value="1"/>
</dbReference>
<dbReference type="SUPFAM" id="SSF52540">
    <property type="entry name" value="P-loop containing nucleoside triphosphate hydrolases"/>
    <property type="match status" value="1"/>
</dbReference>
<keyword evidence="5" id="KW-1278">Translocase</keyword>
<comment type="caution">
    <text evidence="9">The sequence shown here is derived from an EMBL/GenBank/DDBJ whole genome shotgun (WGS) entry which is preliminary data.</text>
</comment>
<proteinExistence type="predicted"/>
<dbReference type="GO" id="GO:0016887">
    <property type="term" value="F:ATP hydrolysis activity"/>
    <property type="evidence" value="ECO:0007669"/>
    <property type="project" value="InterPro"/>
</dbReference>
<dbReference type="EMBL" id="JAGZYH010000022">
    <property type="protein sequence ID" value="MBS6621908.1"/>
    <property type="molecule type" value="Genomic_DNA"/>
</dbReference>
<feature type="domain" description="ABC transporter" evidence="7">
    <location>
        <begin position="4"/>
        <end position="235"/>
    </location>
</feature>
<gene>
    <name evidence="9" type="primary">ugpC</name>
    <name evidence="9" type="ORF">DWZ04_06755</name>
    <name evidence="8" type="ORF">KH315_07090</name>
</gene>
<dbReference type="InterPro" id="IPR015855">
    <property type="entry name" value="ABC_transpr_MalK-like"/>
</dbReference>
<evidence type="ECO:0000256" key="4">
    <source>
        <dbReference type="ARBA" id="ARBA00022840"/>
    </source>
</evidence>
<dbReference type="GO" id="GO:0008643">
    <property type="term" value="P:carbohydrate transport"/>
    <property type="evidence" value="ECO:0007669"/>
    <property type="project" value="InterPro"/>
</dbReference>